<dbReference type="EMBL" id="JAVDYF010000001">
    <property type="protein sequence ID" value="MDR7353678.1"/>
    <property type="molecule type" value="Genomic_DNA"/>
</dbReference>
<organism evidence="2 3">
    <name type="scientific">Corynebacterium felinum</name>
    <dbReference type="NCBI Taxonomy" id="131318"/>
    <lineage>
        <taxon>Bacteria</taxon>
        <taxon>Bacillati</taxon>
        <taxon>Actinomycetota</taxon>
        <taxon>Actinomycetes</taxon>
        <taxon>Mycobacteriales</taxon>
        <taxon>Corynebacteriaceae</taxon>
        <taxon>Corynebacterium</taxon>
    </lineage>
</organism>
<gene>
    <name evidence="2" type="ORF">J2S37_000216</name>
</gene>
<feature type="domain" description="IrrE N-terminal-like" evidence="1">
    <location>
        <begin position="185"/>
        <end position="285"/>
    </location>
</feature>
<dbReference type="Proteomes" id="UP001183619">
    <property type="component" value="Unassembled WGS sequence"/>
</dbReference>
<sequence length="377" mass="42156">MSTRVSISPAVLKWAIERSGLSVDERVHYFPDLEKWLNHEKKPTLVQARKLAEKARIPFPRLLLPAPSPEAMKVADFRTVRSSQLVNPSVDLSEVLKTAEHRLAWYAEFAAETGVAHPLILGFASDKSNPRDAARKVRELFEWDQSLPVKGANKTTVLAEAMQAAGLIVERNSVVGNNTQRPLSVEEFRGFTLTHSGYALVFINTRDSATAQLFSLAHELGHVVRATPGISGDGTYQEIEQWCNSFAAEFLMPAEWCFKACDASQDLYEMLEKQSQVCGVSREALMWRCCNLGIIDPDSTDFLLARIRENSQRYEKERTQGPPFHIMVRHRVGERFLDAIATAEESGMLPSHDAARYLGVKKAETFNKALQLVRGGG</sequence>
<dbReference type="PANTHER" id="PTHR43236:SF2">
    <property type="entry name" value="BLL0069 PROTEIN"/>
    <property type="match status" value="1"/>
</dbReference>
<proteinExistence type="predicted"/>
<dbReference type="RefSeq" id="WP_277103989.1">
    <property type="nucleotide sequence ID" value="NZ_BAAAJS010000074.1"/>
</dbReference>
<keyword evidence="3" id="KW-1185">Reference proteome</keyword>
<accession>A0ABU2B4Y5</accession>
<reference evidence="2 3" key="1">
    <citation type="submission" date="2023-07" db="EMBL/GenBank/DDBJ databases">
        <title>Sequencing the genomes of 1000 actinobacteria strains.</title>
        <authorList>
            <person name="Klenk H.-P."/>
        </authorList>
    </citation>
    <scope>NUCLEOTIDE SEQUENCE [LARGE SCALE GENOMIC DNA]</scope>
    <source>
        <strain evidence="2 3">DSM 44508</strain>
    </source>
</reference>
<evidence type="ECO:0000259" key="1">
    <source>
        <dbReference type="Pfam" id="PF06114"/>
    </source>
</evidence>
<evidence type="ECO:0000313" key="3">
    <source>
        <dbReference type="Proteomes" id="UP001183619"/>
    </source>
</evidence>
<evidence type="ECO:0000313" key="2">
    <source>
        <dbReference type="EMBL" id="MDR7353678.1"/>
    </source>
</evidence>
<dbReference type="Pfam" id="PF06114">
    <property type="entry name" value="Peptidase_M78"/>
    <property type="match status" value="1"/>
</dbReference>
<dbReference type="InterPro" id="IPR052345">
    <property type="entry name" value="Rad_response_metalloprotease"/>
</dbReference>
<dbReference type="Gene3D" id="1.10.10.2910">
    <property type="match status" value="1"/>
</dbReference>
<name>A0ABU2B4Y5_9CORY</name>
<comment type="caution">
    <text evidence="2">The sequence shown here is derived from an EMBL/GenBank/DDBJ whole genome shotgun (WGS) entry which is preliminary data.</text>
</comment>
<protein>
    <submittedName>
        <fullName evidence="2">Zn-dependent peptidase ImmA (M78 family)</fullName>
    </submittedName>
</protein>
<dbReference type="InterPro" id="IPR010359">
    <property type="entry name" value="IrrE_HExxH"/>
</dbReference>
<dbReference type="PANTHER" id="PTHR43236">
    <property type="entry name" value="ANTITOXIN HIGA1"/>
    <property type="match status" value="1"/>
</dbReference>